<evidence type="ECO:0000256" key="2">
    <source>
        <dbReference type="ARBA" id="ARBA00022759"/>
    </source>
</evidence>
<dbReference type="Pfam" id="PF03852">
    <property type="entry name" value="Vsr"/>
    <property type="match status" value="1"/>
</dbReference>
<dbReference type="Proteomes" id="UP000235616">
    <property type="component" value="Unassembled WGS sequence"/>
</dbReference>
<dbReference type="RefSeq" id="WP_102649507.1">
    <property type="nucleotide sequence ID" value="NZ_PNYA01000053.1"/>
</dbReference>
<keyword evidence="2 6" id="KW-0255">Endonuclease</keyword>
<keyword evidence="5 6" id="KW-0234">DNA repair</keyword>
<proteinExistence type="inferred from homology"/>
<keyword evidence="8" id="KW-1185">Reference proteome</keyword>
<dbReference type="Gene3D" id="3.40.960.10">
    <property type="entry name" value="VSR Endonuclease"/>
    <property type="match status" value="1"/>
</dbReference>
<gene>
    <name evidence="7" type="ORF">C0Z18_32160</name>
</gene>
<organism evidence="7 8">
    <name type="scientific">Trinickia dabaoshanensis</name>
    <dbReference type="NCBI Taxonomy" id="564714"/>
    <lineage>
        <taxon>Bacteria</taxon>
        <taxon>Pseudomonadati</taxon>
        <taxon>Pseudomonadota</taxon>
        <taxon>Betaproteobacteria</taxon>
        <taxon>Burkholderiales</taxon>
        <taxon>Burkholderiaceae</taxon>
        <taxon>Trinickia</taxon>
    </lineage>
</organism>
<dbReference type="OrthoDB" id="9801520at2"/>
<dbReference type="AlphaFoldDB" id="A0A2N7VB02"/>
<reference evidence="7 8" key="1">
    <citation type="submission" date="2018-01" db="EMBL/GenBank/DDBJ databases">
        <title>Whole genome analyses suggest that Burkholderia sensu lato contains two further novel genera in the rhizoxinica-symbiotica group Mycetohabitans gen. nov., and Trinickia gen. nov.: implications for the evolution of diazotrophy and nodulation in the Burkholderiaceae.</title>
        <authorList>
            <person name="Estrada-de los Santos P."/>
            <person name="Palmer M."/>
            <person name="Chavez-Ramirez B."/>
            <person name="Beukes C."/>
            <person name="Steenkamp E.T."/>
            <person name="Hirsch A.M."/>
            <person name="Manyaka P."/>
            <person name="Maluk M."/>
            <person name="Lafos M."/>
            <person name="Crook M."/>
            <person name="Gross E."/>
            <person name="Simon M.F."/>
            <person name="Bueno dos Reis Junior F."/>
            <person name="Poole P.S."/>
            <person name="Venter S.N."/>
            <person name="James E.K."/>
        </authorList>
    </citation>
    <scope>NUCLEOTIDE SEQUENCE [LARGE SCALE GENOMIC DNA]</scope>
    <source>
        <strain evidence="7 8">GIMN1.004</strain>
    </source>
</reference>
<evidence type="ECO:0000313" key="8">
    <source>
        <dbReference type="Proteomes" id="UP000235616"/>
    </source>
</evidence>
<comment type="caution">
    <text evidence="7">The sequence shown here is derived from an EMBL/GenBank/DDBJ whole genome shotgun (WGS) entry which is preliminary data.</text>
</comment>
<evidence type="ECO:0000256" key="3">
    <source>
        <dbReference type="ARBA" id="ARBA00022763"/>
    </source>
</evidence>
<dbReference type="PIRSF" id="PIRSF018267">
    <property type="entry name" value="VSR_endonuc"/>
    <property type="match status" value="1"/>
</dbReference>
<accession>A0A2N7VB02</accession>
<keyword evidence="3 6" id="KW-0227">DNA damage</keyword>
<dbReference type="SUPFAM" id="SSF52980">
    <property type="entry name" value="Restriction endonuclease-like"/>
    <property type="match status" value="1"/>
</dbReference>
<protein>
    <recommendedName>
        <fullName evidence="6">Very short patch repair endonuclease</fullName>
        <ecNumber evidence="6">3.1.-.-</ecNumber>
    </recommendedName>
</protein>
<evidence type="ECO:0000256" key="6">
    <source>
        <dbReference type="PIRNR" id="PIRNR018267"/>
    </source>
</evidence>
<keyword evidence="4 6" id="KW-0378">Hydrolase</keyword>
<name>A0A2N7VB02_9BURK</name>
<dbReference type="GO" id="GO:0004519">
    <property type="term" value="F:endonuclease activity"/>
    <property type="evidence" value="ECO:0007669"/>
    <property type="project" value="UniProtKB-KW"/>
</dbReference>
<evidence type="ECO:0000313" key="7">
    <source>
        <dbReference type="EMBL" id="PMS14335.1"/>
    </source>
</evidence>
<dbReference type="InterPro" id="IPR004603">
    <property type="entry name" value="DNA_mismatch_endonuc_vsr"/>
</dbReference>
<dbReference type="GO" id="GO:0016787">
    <property type="term" value="F:hydrolase activity"/>
    <property type="evidence" value="ECO:0007669"/>
    <property type="project" value="UniProtKB-KW"/>
</dbReference>
<dbReference type="EMBL" id="PNYA01000053">
    <property type="protein sequence ID" value="PMS14335.1"/>
    <property type="molecule type" value="Genomic_DNA"/>
</dbReference>
<evidence type="ECO:0000256" key="4">
    <source>
        <dbReference type="ARBA" id="ARBA00022801"/>
    </source>
</evidence>
<sequence>MDSLSKAQRSDRMKRVKQRDTALEVLVRKGLYRRGLRYRLGGCGLPGRPDLVFPGRKAVVFVHGCFWHAHDCRLGRRPTSNAEFWQGKAIANKERDARKEAELQAHGWRVFVVWQCQLYPSSRATGTLDALAQCLRIL</sequence>
<comment type="function">
    <text evidence="6">May nick specific sequences that contain T:G mispairs resulting from m5C-deamination.</text>
</comment>
<evidence type="ECO:0000256" key="5">
    <source>
        <dbReference type="ARBA" id="ARBA00023204"/>
    </source>
</evidence>
<keyword evidence="1 6" id="KW-0540">Nuclease</keyword>
<dbReference type="InterPro" id="IPR011335">
    <property type="entry name" value="Restrct_endonuc-II-like"/>
</dbReference>
<dbReference type="EC" id="3.1.-.-" evidence="6"/>
<comment type="similarity">
    <text evidence="6">Belongs to the vsr family.</text>
</comment>
<dbReference type="GO" id="GO:0006298">
    <property type="term" value="P:mismatch repair"/>
    <property type="evidence" value="ECO:0007669"/>
    <property type="project" value="UniProtKB-UniRule"/>
</dbReference>
<dbReference type="CDD" id="cd00221">
    <property type="entry name" value="Vsr"/>
    <property type="match status" value="1"/>
</dbReference>
<evidence type="ECO:0000256" key="1">
    <source>
        <dbReference type="ARBA" id="ARBA00022722"/>
    </source>
</evidence>
<dbReference type="NCBIfam" id="TIGR00632">
    <property type="entry name" value="vsr"/>
    <property type="match status" value="1"/>
</dbReference>